<evidence type="ECO:0000313" key="2">
    <source>
        <dbReference type="EMBL" id="MEX4006532.1"/>
    </source>
</evidence>
<feature type="transmembrane region" description="Helical" evidence="1">
    <location>
        <begin position="20"/>
        <end position="40"/>
    </location>
</feature>
<dbReference type="RefSeq" id="WP_368801822.1">
    <property type="nucleotide sequence ID" value="NZ_JAZHFV010000001.1"/>
</dbReference>
<gene>
    <name evidence="2" type="ORF">V1479_04405</name>
</gene>
<keyword evidence="1" id="KW-0472">Membrane</keyword>
<evidence type="ECO:0000256" key="1">
    <source>
        <dbReference type="SAM" id="Phobius"/>
    </source>
</evidence>
<reference evidence="2 3" key="1">
    <citation type="submission" date="2024-01" db="EMBL/GenBank/DDBJ databases">
        <title>New evidence supports the origin of RcGTA from prophage.</title>
        <authorList>
            <person name="Xu Y."/>
            <person name="Liu B."/>
            <person name="Chen F."/>
        </authorList>
    </citation>
    <scope>NUCLEOTIDE SEQUENCE [LARGE SCALE GENOMIC DNA]</scope>
    <source>
        <strain evidence="2 3">CBW1107-2</strain>
    </source>
</reference>
<feature type="transmembrane region" description="Helical" evidence="1">
    <location>
        <begin position="61"/>
        <end position="83"/>
    </location>
</feature>
<feature type="transmembrane region" description="Helical" evidence="1">
    <location>
        <begin position="120"/>
        <end position="140"/>
    </location>
</feature>
<name>A0ABV3WPE9_9HYPH</name>
<protein>
    <submittedName>
        <fullName evidence="2">Transporter</fullName>
    </submittedName>
</protein>
<organism evidence="2 3">
    <name type="scientific">Neoaquamicrobium sediminum</name>
    <dbReference type="NCBI Taxonomy" id="1849104"/>
    <lineage>
        <taxon>Bacteria</taxon>
        <taxon>Pseudomonadati</taxon>
        <taxon>Pseudomonadota</taxon>
        <taxon>Alphaproteobacteria</taxon>
        <taxon>Hyphomicrobiales</taxon>
        <taxon>Phyllobacteriaceae</taxon>
        <taxon>Neoaquamicrobium</taxon>
    </lineage>
</organism>
<sequence>MMTGKRDAVRMLDLSVDGFWNSFFAILIALPVLLVGWVPLANELAVPEARFVGRVLLVLRLAVVDIGSWVLPIAALAAISGYVGIRDRFVAYVVATNWGSALFAWFMLPASLLRLVAPGLGEAATALSLGIFLASMVLLWRLTDAAIDKGPGVATGVFAGMFMASVLTLFALQDLLGIGAPMPS</sequence>
<keyword evidence="1" id="KW-1133">Transmembrane helix</keyword>
<accession>A0ABV3WPE9</accession>
<dbReference type="EMBL" id="JAZHFV010000001">
    <property type="protein sequence ID" value="MEX4006532.1"/>
    <property type="molecule type" value="Genomic_DNA"/>
</dbReference>
<comment type="caution">
    <text evidence="2">The sequence shown here is derived from an EMBL/GenBank/DDBJ whole genome shotgun (WGS) entry which is preliminary data.</text>
</comment>
<feature type="transmembrane region" description="Helical" evidence="1">
    <location>
        <begin position="152"/>
        <end position="172"/>
    </location>
</feature>
<feature type="transmembrane region" description="Helical" evidence="1">
    <location>
        <begin position="89"/>
        <end position="108"/>
    </location>
</feature>
<keyword evidence="1" id="KW-0812">Transmembrane</keyword>
<keyword evidence="3" id="KW-1185">Reference proteome</keyword>
<evidence type="ECO:0000313" key="3">
    <source>
        <dbReference type="Proteomes" id="UP001559025"/>
    </source>
</evidence>
<dbReference type="Proteomes" id="UP001559025">
    <property type="component" value="Unassembled WGS sequence"/>
</dbReference>
<proteinExistence type="predicted"/>